<dbReference type="RefSeq" id="WP_317635819.1">
    <property type="nucleotide sequence ID" value="NZ_AP026802.1"/>
</dbReference>
<accession>A0AAU9DDJ4</accession>
<name>A0AAU9DDJ4_9LACO</name>
<dbReference type="Pfam" id="PF12399">
    <property type="entry name" value="BCA_ABC_TP_C"/>
    <property type="match status" value="1"/>
</dbReference>
<sequence length="263" mass="29152">MAELLQVEDLTKNFGGLTAVSDVSLHVDEGELIALIGPNGAGKTTIFNLLTGVNVPSSGTIKLKVDGKMELLNGKSVHRIADLGMARTFQNIRLFDQLTVLDNVMVGMTSKKHEGMLAEVLRLPSFYRSENEMYQEAMKLLALFKMEEYADQKASNLAYGEQRRLEIARALATKPNLLFLDEPAAGMNPNETADLTQTIQMIQKEFNLAVVLIEHDMNLVMELAKRIYVLEYGKLIAEGTPAEIQNNEEVIRAYLGGDDDVFA</sequence>
<dbReference type="FunFam" id="3.40.50.300:FF:000421">
    <property type="entry name" value="Branched-chain amino acid ABC transporter ATP-binding protein"/>
    <property type="match status" value="1"/>
</dbReference>
<dbReference type="AlphaFoldDB" id="A0AAU9DDJ4"/>
<feature type="domain" description="ABC transporter" evidence="4">
    <location>
        <begin position="5"/>
        <end position="257"/>
    </location>
</feature>
<dbReference type="GO" id="GO:0015808">
    <property type="term" value="P:L-alanine transport"/>
    <property type="evidence" value="ECO:0007669"/>
    <property type="project" value="TreeGrafter"/>
</dbReference>
<dbReference type="Proteomes" id="UP001321861">
    <property type="component" value="Chromosome"/>
</dbReference>
<dbReference type="Pfam" id="PF00005">
    <property type="entry name" value="ABC_tran"/>
    <property type="match status" value="1"/>
</dbReference>
<evidence type="ECO:0000313" key="6">
    <source>
        <dbReference type="Proteomes" id="UP001321861"/>
    </source>
</evidence>
<keyword evidence="6" id="KW-1185">Reference proteome</keyword>
<evidence type="ECO:0000256" key="3">
    <source>
        <dbReference type="ARBA" id="ARBA00022840"/>
    </source>
</evidence>
<dbReference type="GO" id="GO:0015192">
    <property type="term" value="F:L-phenylalanine transmembrane transporter activity"/>
    <property type="evidence" value="ECO:0007669"/>
    <property type="project" value="TreeGrafter"/>
</dbReference>
<dbReference type="CDD" id="cd03219">
    <property type="entry name" value="ABC_Mj1267_LivG_branched"/>
    <property type="match status" value="1"/>
</dbReference>
<evidence type="ECO:0000313" key="5">
    <source>
        <dbReference type="EMBL" id="BDR57885.1"/>
    </source>
</evidence>
<dbReference type="InterPro" id="IPR003439">
    <property type="entry name" value="ABC_transporter-like_ATP-bd"/>
</dbReference>
<keyword evidence="1" id="KW-0813">Transport</keyword>
<evidence type="ECO:0000256" key="2">
    <source>
        <dbReference type="ARBA" id="ARBA00022741"/>
    </source>
</evidence>
<organism evidence="5 6">
    <name type="scientific">Xylocopilactobacillus apicola</name>
    <dbReference type="NCBI Taxonomy" id="2932184"/>
    <lineage>
        <taxon>Bacteria</taxon>
        <taxon>Bacillati</taxon>
        <taxon>Bacillota</taxon>
        <taxon>Bacilli</taxon>
        <taxon>Lactobacillales</taxon>
        <taxon>Lactobacillaceae</taxon>
        <taxon>Xylocopilactobacillus</taxon>
    </lineage>
</organism>
<dbReference type="InterPro" id="IPR027417">
    <property type="entry name" value="P-loop_NTPase"/>
</dbReference>
<dbReference type="InterPro" id="IPR032823">
    <property type="entry name" value="BCA_ABC_TP_C"/>
</dbReference>
<dbReference type="PROSITE" id="PS50893">
    <property type="entry name" value="ABC_TRANSPORTER_2"/>
    <property type="match status" value="1"/>
</dbReference>
<dbReference type="SMART" id="SM00382">
    <property type="entry name" value="AAA"/>
    <property type="match status" value="1"/>
</dbReference>
<gene>
    <name evidence="5" type="primary">livG</name>
    <name evidence="5" type="ORF">XA3_03260</name>
</gene>
<dbReference type="PROSITE" id="PS00211">
    <property type="entry name" value="ABC_TRANSPORTER_1"/>
    <property type="match status" value="1"/>
</dbReference>
<dbReference type="SUPFAM" id="SSF52540">
    <property type="entry name" value="P-loop containing nucleoside triphosphate hydrolases"/>
    <property type="match status" value="1"/>
</dbReference>
<dbReference type="GO" id="GO:0016887">
    <property type="term" value="F:ATP hydrolysis activity"/>
    <property type="evidence" value="ECO:0007669"/>
    <property type="project" value="InterPro"/>
</dbReference>
<dbReference type="Gene3D" id="3.40.50.300">
    <property type="entry name" value="P-loop containing nucleotide triphosphate hydrolases"/>
    <property type="match status" value="1"/>
</dbReference>
<dbReference type="GO" id="GO:0042941">
    <property type="term" value="P:D-alanine transmembrane transport"/>
    <property type="evidence" value="ECO:0007669"/>
    <property type="project" value="TreeGrafter"/>
</dbReference>
<dbReference type="GO" id="GO:1903806">
    <property type="term" value="P:L-isoleucine import across plasma membrane"/>
    <property type="evidence" value="ECO:0007669"/>
    <property type="project" value="TreeGrafter"/>
</dbReference>
<dbReference type="GO" id="GO:0005524">
    <property type="term" value="F:ATP binding"/>
    <property type="evidence" value="ECO:0007669"/>
    <property type="project" value="UniProtKB-KW"/>
</dbReference>
<dbReference type="InterPro" id="IPR051120">
    <property type="entry name" value="ABC_AA/LPS_Transport"/>
</dbReference>
<dbReference type="KEGG" id="xap:XA3_03260"/>
<dbReference type="PANTHER" id="PTHR45772:SF7">
    <property type="entry name" value="AMINO ACID ABC TRANSPORTER ATP-BINDING PROTEIN"/>
    <property type="match status" value="1"/>
</dbReference>
<evidence type="ECO:0000259" key="4">
    <source>
        <dbReference type="PROSITE" id="PS50893"/>
    </source>
</evidence>
<proteinExistence type="predicted"/>
<keyword evidence="2" id="KW-0547">Nucleotide-binding</keyword>
<dbReference type="InterPro" id="IPR017871">
    <property type="entry name" value="ABC_transporter-like_CS"/>
</dbReference>
<dbReference type="PANTHER" id="PTHR45772">
    <property type="entry name" value="CONSERVED COMPONENT OF ABC TRANSPORTER FOR NATURAL AMINO ACIDS-RELATED"/>
    <property type="match status" value="1"/>
</dbReference>
<reference evidence="5 6" key="1">
    <citation type="journal article" date="2023" name="Microbiol. Spectr.">
        <title>Symbiosis of Carpenter Bees with Uncharacterized Lactic Acid Bacteria Showing NAD Auxotrophy.</title>
        <authorList>
            <person name="Kawasaki S."/>
            <person name="Ozawa K."/>
            <person name="Mori T."/>
            <person name="Yamamoto A."/>
            <person name="Ito M."/>
            <person name="Ohkuma M."/>
            <person name="Sakamoto M."/>
            <person name="Matsutani M."/>
        </authorList>
    </citation>
    <scope>NUCLEOTIDE SEQUENCE [LARGE SCALE GENOMIC DNA]</scope>
    <source>
        <strain evidence="5 6">XA3</strain>
    </source>
</reference>
<dbReference type="GO" id="GO:0005304">
    <property type="term" value="F:L-valine transmembrane transporter activity"/>
    <property type="evidence" value="ECO:0007669"/>
    <property type="project" value="TreeGrafter"/>
</dbReference>
<dbReference type="GO" id="GO:0005886">
    <property type="term" value="C:plasma membrane"/>
    <property type="evidence" value="ECO:0007669"/>
    <property type="project" value="TreeGrafter"/>
</dbReference>
<evidence type="ECO:0000256" key="1">
    <source>
        <dbReference type="ARBA" id="ARBA00022448"/>
    </source>
</evidence>
<protein>
    <submittedName>
        <fullName evidence="5">ABC transporter ATP-binding protein</fullName>
    </submittedName>
</protein>
<keyword evidence="3 5" id="KW-0067">ATP-binding</keyword>
<dbReference type="InterPro" id="IPR003593">
    <property type="entry name" value="AAA+_ATPase"/>
</dbReference>
<dbReference type="GO" id="GO:1903805">
    <property type="term" value="P:L-valine import across plasma membrane"/>
    <property type="evidence" value="ECO:0007669"/>
    <property type="project" value="TreeGrafter"/>
</dbReference>
<dbReference type="GO" id="GO:0015188">
    <property type="term" value="F:L-isoleucine transmembrane transporter activity"/>
    <property type="evidence" value="ECO:0007669"/>
    <property type="project" value="TreeGrafter"/>
</dbReference>
<dbReference type="EMBL" id="AP026802">
    <property type="protein sequence ID" value="BDR57885.1"/>
    <property type="molecule type" value="Genomic_DNA"/>
</dbReference>